<gene>
    <name evidence="7" type="ORF">G5C65_20020</name>
</gene>
<organism evidence="7 8">
    <name type="scientific">Streptomyces boncukensis</name>
    <dbReference type="NCBI Taxonomy" id="2711219"/>
    <lineage>
        <taxon>Bacteria</taxon>
        <taxon>Bacillati</taxon>
        <taxon>Actinomycetota</taxon>
        <taxon>Actinomycetes</taxon>
        <taxon>Kitasatosporales</taxon>
        <taxon>Streptomycetaceae</taxon>
        <taxon>Streptomyces</taxon>
    </lineage>
</organism>
<dbReference type="AlphaFoldDB" id="A0A6G4X165"/>
<evidence type="ECO:0000256" key="2">
    <source>
        <dbReference type="ARBA" id="ARBA00023002"/>
    </source>
</evidence>
<dbReference type="GO" id="GO:0005829">
    <property type="term" value="C:cytosol"/>
    <property type="evidence" value="ECO:0007669"/>
    <property type="project" value="TreeGrafter"/>
</dbReference>
<sequence>MPEHHRPTAVLAMSPEHLPGLFPPDLRARLTDCADTDPTAVTERFDSPRARSALATATVLITGWGCPPLEADVLESAPRLQAVLHTGGSVKGLVTPACWERGLTVSSAADANAVPVAEYTLAVILLAGKDAFALRERYRADRHFTPGLIHPRIGNRERRVGVIGASRIGRRVLALLRGFDMETLLFDPYTDEVAAARLGARRTGLDELLRTCDTVSVHAPETPETRGLLNAERLALMRDGAVLVNTARGSLVDTPALTRELASGRLTAVLDVTDPEPLPPDSPLYALPNAVLTPHIAGSHGNELHRLGLSAVEELERLAAGRPLAHRVHAPDLHRAA</sequence>
<evidence type="ECO:0000259" key="5">
    <source>
        <dbReference type="Pfam" id="PF00389"/>
    </source>
</evidence>
<feature type="domain" description="D-isomer specific 2-hydroxyacid dehydrogenase NAD-binding" evidence="6">
    <location>
        <begin position="154"/>
        <end position="297"/>
    </location>
</feature>
<dbReference type="PANTHER" id="PTHR10996:SF178">
    <property type="entry name" value="2-HYDROXYACID DEHYDROGENASE YGL185C-RELATED"/>
    <property type="match status" value="1"/>
</dbReference>
<dbReference type="SUPFAM" id="SSF51735">
    <property type="entry name" value="NAD(P)-binding Rossmann-fold domains"/>
    <property type="match status" value="1"/>
</dbReference>
<dbReference type="InterPro" id="IPR029753">
    <property type="entry name" value="D-isomer_DH_CS"/>
</dbReference>
<dbReference type="GO" id="GO:0051287">
    <property type="term" value="F:NAD binding"/>
    <property type="evidence" value="ECO:0007669"/>
    <property type="project" value="InterPro"/>
</dbReference>
<dbReference type="CDD" id="cd12167">
    <property type="entry name" value="2-Hacid_dh_8"/>
    <property type="match status" value="1"/>
</dbReference>
<evidence type="ECO:0000259" key="6">
    <source>
        <dbReference type="Pfam" id="PF02826"/>
    </source>
</evidence>
<dbReference type="InterPro" id="IPR036291">
    <property type="entry name" value="NAD(P)-bd_dom_sf"/>
</dbReference>
<comment type="caution">
    <text evidence="7">The sequence shown here is derived from an EMBL/GenBank/DDBJ whole genome shotgun (WGS) entry which is preliminary data.</text>
</comment>
<accession>A0A6G4X165</accession>
<dbReference type="Gene3D" id="3.40.50.720">
    <property type="entry name" value="NAD(P)-binding Rossmann-like Domain"/>
    <property type="match status" value="2"/>
</dbReference>
<evidence type="ECO:0000256" key="1">
    <source>
        <dbReference type="ARBA" id="ARBA00005854"/>
    </source>
</evidence>
<protein>
    <submittedName>
        <fullName evidence="7">Hydroxyacid dehydrogenase</fullName>
    </submittedName>
</protein>
<proteinExistence type="inferred from homology"/>
<feature type="domain" description="D-isomer specific 2-hydroxyacid dehydrogenase catalytic" evidence="5">
    <location>
        <begin position="56"/>
        <end position="328"/>
    </location>
</feature>
<dbReference type="InterPro" id="IPR006139">
    <property type="entry name" value="D-isomer_2_OHA_DH_cat_dom"/>
</dbReference>
<dbReference type="Pfam" id="PF02826">
    <property type="entry name" value="2-Hacid_dh_C"/>
    <property type="match status" value="1"/>
</dbReference>
<dbReference type="Proteomes" id="UP000477722">
    <property type="component" value="Unassembled WGS sequence"/>
</dbReference>
<dbReference type="GO" id="GO:0016618">
    <property type="term" value="F:hydroxypyruvate reductase [NAD(P)H] activity"/>
    <property type="evidence" value="ECO:0007669"/>
    <property type="project" value="TreeGrafter"/>
</dbReference>
<evidence type="ECO:0000313" key="7">
    <source>
        <dbReference type="EMBL" id="NGO70597.1"/>
    </source>
</evidence>
<evidence type="ECO:0000313" key="8">
    <source>
        <dbReference type="Proteomes" id="UP000477722"/>
    </source>
</evidence>
<name>A0A6G4X165_9ACTN</name>
<keyword evidence="3" id="KW-0520">NAD</keyword>
<dbReference type="PANTHER" id="PTHR10996">
    <property type="entry name" value="2-HYDROXYACID DEHYDROGENASE-RELATED"/>
    <property type="match status" value="1"/>
</dbReference>
<dbReference type="InterPro" id="IPR050223">
    <property type="entry name" value="D-isomer_2-hydroxyacid_DH"/>
</dbReference>
<evidence type="ECO:0000256" key="3">
    <source>
        <dbReference type="ARBA" id="ARBA00023027"/>
    </source>
</evidence>
<dbReference type="EMBL" id="JAAKZZ010000211">
    <property type="protein sequence ID" value="NGO70597.1"/>
    <property type="molecule type" value="Genomic_DNA"/>
</dbReference>
<reference evidence="7 8" key="1">
    <citation type="submission" date="2020-02" db="EMBL/GenBank/DDBJ databases">
        <title>Whole-genome analyses of novel actinobacteria.</title>
        <authorList>
            <person name="Sahin N."/>
            <person name="Tatar D."/>
        </authorList>
    </citation>
    <scope>NUCLEOTIDE SEQUENCE [LARGE SCALE GENOMIC DNA]</scope>
    <source>
        <strain evidence="7 8">SB3404</strain>
    </source>
</reference>
<dbReference type="InterPro" id="IPR006140">
    <property type="entry name" value="D-isomer_DH_NAD-bd"/>
</dbReference>
<dbReference type="Pfam" id="PF00389">
    <property type="entry name" value="2-Hacid_dh"/>
    <property type="match status" value="1"/>
</dbReference>
<keyword evidence="2 4" id="KW-0560">Oxidoreductase</keyword>
<comment type="similarity">
    <text evidence="1 4">Belongs to the D-isomer specific 2-hydroxyacid dehydrogenase family.</text>
</comment>
<dbReference type="PROSITE" id="PS00671">
    <property type="entry name" value="D_2_HYDROXYACID_DH_3"/>
    <property type="match status" value="1"/>
</dbReference>
<evidence type="ECO:0000256" key="4">
    <source>
        <dbReference type="RuleBase" id="RU003719"/>
    </source>
</evidence>
<keyword evidence="8" id="KW-1185">Reference proteome</keyword>
<dbReference type="SUPFAM" id="SSF52283">
    <property type="entry name" value="Formate/glycerate dehydrogenase catalytic domain-like"/>
    <property type="match status" value="1"/>
</dbReference>
<dbReference type="GO" id="GO:0030267">
    <property type="term" value="F:glyoxylate reductase (NADPH) activity"/>
    <property type="evidence" value="ECO:0007669"/>
    <property type="project" value="TreeGrafter"/>
</dbReference>